<accession>A0A645BL28</accession>
<reference evidence="1" key="1">
    <citation type="submission" date="2019-08" db="EMBL/GenBank/DDBJ databases">
        <authorList>
            <person name="Kucharzyk K."/>
            <person name="Murdoch R.W."/>
            <person name="Higgins S."/>
            <person name="Loffler F."/>
        </authorList>
    </citation>
    <scope>NUCLEOTIDE SEQUENCE</scope>
</reference>
<dbReference type="AntiFam" id="ANF00219">
    <property type="entry name" value="Shadow ORF (opposite fpr)"/>
</dbReference>
<sequence length="197" mass="21424">MAHAVHHHHFFEVLVRFWIARHGQPGGQAGAGADEVQVLAGQQIVDQQRAGGLLADDDGVAHLDVLQLGGQRAVRHLDRQELEVFLIVGAGDRVGAQQVLAVHLQAYHGEMAVREPQGGVACGGEGEKTVGPVVHRQDTFFEKCAHVRWIADNGQEKKQRLPIKKHARKLRAWEACAYCLALGSGPCGLKSTLFSDK</sequence>
<proteinExistence type="predicted"/>
<name>A0A645BL28_9ZZZZ</name>
<dbReference type="AlphaFoldDB" id="A0A645BL28"/>
<comment type="caution">
    <text evidence="1">The sequence shown here is derived from an EMBL/GenBank/DDBJ whole genome shotgun (WGS) entry which is preliminary data.</text>
</comment>
<protein>
    <submittedName>
        <fullName evidence="1">Uncharacterized protein</fullName>
    </submittedName>
</protein>
<evidence type="ECO:0000313" key="1">
    <source>
        <dbReference type="EMBL" id="MPM65902.1"/>
    </source>
</evidence>
<organism evidence="1">
    <name type="scientific">bioreactor metagenome</name>
    <dbReference type="NCBI Taxonomy" id="1076179"/>
    <lineage>
        <taxon>unclassified sequences</taxon>
        <taxon>metagenomes</taxon>
        <taxon>ecological metagenomes</taxon>
    </lineage>
</organism>
<gene>
    <name evidence="1" type="ORF">SDC9_112806</name>
</gene>
<dbReference type="EMBL" id="VSSQ01020778">
    <property type="protein sequence ID" value="MPM65902.1"/>
    <property type="molecule type" value="Genomic_DNA"/>
</dbReference>